<keyword evidence="6" id="KW-0805">Transcription regulation</keyword>
<dbReference type="GO" id="GO:0003712">
    <property type="term" value="F:transcription coregulator activity"/>
    <property type="evidence" value="ECO:0007669"/>
    <property type="project" value="InterPro"/>
</dbReference>
<dbReference type="SMART" id="SM01281">
    <property type="entry name" value="Med12"/>
    <property type="match status" value="1"/>
</dbReference>
<evidence type="ECO:0000313" key="15">
    <source>
        <dbReference type="Proteomes" id="UP000297716"/>
    </source>
</evidence>
<organism evidence="14 15">
    <name type="scientific">Xylaria hypoxylon</name>
    <dbReference type="NCBI Taxonomy" id="37992"/>
    <lineage>
        <taxon>Eukaryota</taxon>
        <taxon>Fungi</taxon>
        <taxon>Dikarya</taxon>
        <taxon>Ascomycota</taxon>
        <taxon>Pezizomycotina</taxon>
        <taxon>Sordariomycetes</taxon>
        <taxon>Xylariomycetidae</taxon>
        <taxon>Xylariales</taxon>
        <taxon>Xylariaceae</taxon>
        <taxon>Xylaria</taxon>
    </lineage>
</organism>
<evidence type="ECO:0000256" key="10">
    <source>
        <dbReference type="ARBA" id="ARBA00025661"/>
    </source>
</evidence>
<keyword evidence="7" id="KW-0010">Activator</keyword>
<evidence type="ECO:0000259" key="13">
    <source>
        <dbReference type="SMART" id="SM01281"/>
    </source>
</evidence>
<keyword evidence="5" id="KW-0678">Repressor</keyword>
<dbReference type="EMBL" id="SKBN01000114">
    <property type="protein sequence ID" value="TGJ82817.1"/>
    <property type="molecule type" value="Genomic_DNA"/>
</dbReference>
<feature type="compositionally biased region" description="Polar residues" evidence="12">
    <location>
        <begin position="10"/>
        <end position="38"/>
    </location>
</feature>
<evidence type="ECO:0000256" key="6">
    <source>
        <dbReference type="ARBA" id="ARBA00023015"/>
    </source>
</evidence>
<name>A0A4Z0YHB7_9PEZI</name>
<dbReference type="PANTHER" id="PTHR46567:SF1">
    <property type="entry name" value="MEDIATOR OF RNA POLYMERASE II TRANSCRIPTION SUBUNIT 12"/>
    <property type="match status" value="1"/>
</dbReference>
<evidence type="ECO:0000256" key="9">
    <source>
        <dbReference type="ARBA" id="ARBA00023242"/>
    </source>
</evidence>
<evidence type="ECO:0000256" key="8">
    <source>
        <dbReference type="ARBA" id="ARBA00023163"/>
    </source>
</evidence>
<gene>
    <name evidence="14" type="ORF">E0Z10_g5949</name>
</gene>
<keyword evidence="15" id="KW-1185">Reference proteome</keyword>
<keyword evidence="8" id="KW-0804">Transcription</keyword>
<evidence type="ECO:0000256" key="11">
    <source>
        <dbReference type="ARBA" id="ARBA00032010"/>
    </source>
</evidence>
<comment type="caution">
    <text evidence="14">The sequence shown here is derived from an EMBL/GenBank/DDBJ whole genome shotgun (WGS) entry which is preliminary data.</text>
</comment>
<comment type="subunit">
    <text evidence="3">Component of the SRB8-11 complex, which itself associates with the Mediator complex.</text>
</comment>
<dbReference type="InterPro" id="IPR057344">
    <property type="entry name" value="ARM_SRB8"/>
</dbReference>
<protein>
    <recommendedName>
        <fullName evidence="4">Mediator of RNA polymerase II transcription subunit 12</fullName>
    </recommendedName>
    <alternativeName>
        <fullName evidence="11">Mediator complex subunit 12</fullName>
    </alternativeName>
</protein>
<evidence type="ECO:0000256" key="12">
    <source>
        <dbReference type="SAM" id="MobiDB-lite"/>
    </source>
</evidence>
<comment type="similarity">
    <text evidence="2">Belongs to the Mediator complex subunit 12 family.</text>
</comment>
<evidence type="ECO:0000256" key="4">
    <source>
        <dbReference type="ARBA" id="ARBA00019622"/>
    </source>
</evidence>
<reference evidence="14 15" key="1">
    <citation type="submission" date="2019-03" db="EMBL/GenBank/DDBJ databases">
        <title>Draft genome sequence of Xylaria hypoxylon DSM 108379, a ubiquitous saprotrophic-parasitic fungi on hardwood.</title>
        <authorList>
            <person name="Buettner E."/>
            <person name="Leonhardt S."/>
            <person name="Gebauer A.M."/>
            <person name="Liers C."/>
            <person name="Hofrichter M."/>
            <person name="Kellner H."/>
        </authorList>
    </citation>
    <scope>NUCLEOTIDE SEQUENCE [LARGE SCALE GENOMIC DNA]</scope>
    <source>
        <strain evidence="14 15">DSM 108379</strain>
    </source>
</reference>
<accession>A0A4Z0YHB7</accession>
<dbReference type="Pfam" id="PF25326">
    <property type="entry name" value="ARM_SRB8"/>
    <property type="match status" value="1"/>
</dbReference>
<evidence type="ECO:0000256" key="1">
    <source>
        <dbReference type="ARBA" id="ARBA00004123"/>
    </source>
</evidence>
<dbReference type="Proteomes" id="UP000297716">
    <property type="component" value="Unassembled WGS sequence"/>
</dbReference>
<evidence type="ECO:0000256" key="7">
    <source>
        <dbReference type="ARBA" id="ARBA00023159"/>
    </source>
</evidence>
<dbReference type="InterPro" id="IPR019035">
    <property type="entry name" value="Mediator_Med12"/>
</dbReference>
<dbReference type="Pfam" id="PF09497">
    <property type="entry name" value="Med12"/>
    <property type="match status" value="1"/>
</dbReference>
<dbReference type="OrthoDB" id="20828at2759"/>
<proteinExistence type="inferred from homology"/>
<evidence type="ECO:0000256" key="3">
    <source>
        <dbReference type="ARBA" id="ARBA00011629"/>
    </source>
</evidence>
<comment type="function">
    <text evidence="10">Component of the SRB8-11 complex. The SRB8-11 complex is a regulatory module of the Mediator complex which is itself involved in regulation of basal and activated RNA polymerase II-dependent transcription. The SRB8-11 complex may be involved in the transcriptional repression of a subset of genes regulated by Mediator. It may inhibit the association of the Mediator complex with RNA polymerase II to form the holoenzyme complex.</text>
</comment>
<evidence type="ECO:0000256" key="5">
    <source>
        <dbReference type="ARBA" id="ARBA00022491"/>
    </source>
</evidence>
<dbReference type="GO" id="GO:0006357">
    <property type="term" value="P:regulation of transcription by RNA polymerase II"/>
    <property type="evidence" value="ECO:0007669"/>
    <property type="project" value="InterPro"/>
</dbReference>
<sequence>MTSRPPLAISQRQPQRTLSGSGLSQRPATQRTLSQQYLPPSPIRRSDSFNNEQGADGGDGAQNRYGTTPRRGGSKLKLELANDGIIHTGFIESPQNPDPLSANKVFTPSRVMSMADAPDIGHADFYPWRGGHPEDQFSDNIIRIGYFDKAPAQATQEATSAKAALFPALKHKSGLQALSTILTGVLLQRRHIGQITSPSTFKPPPRVTLTDTKREVWLKDLANSTIPLRRLSRTIPHGIRGRVLLDQCLNKNVPTDRAVWLAKCVGANEIRAFKRKGVNNTFVMGGEVKWIRDWTLCVEQFVEAVIGAFTEEDWKSKVTYAIRLATHLYAEHLLDRDHYMEWLISSLETSNEAKLPMWLLLVQIYWKDMLKLRRHGRRLATAMLNHHCSIYNSPDRDILLPLSTQLGSLVESLISASPDSFVHPTTWTRFRDSLQSFISPNQELTYTIFKAIDFRNDSLTSSTVKTQPAVRSTLVALLDNMLRLPFKDDIPGQIRKATQNTSVLIRTTLEWCTSLYRFGAAKVYVAATILRSISVSNTDLTAEILGFLDTDALQETPRKHSIYHLVSELVRSGHFSVPLYIQWLIARGGLLDPSEALPDGPCSMRLLAEIPAHSFPDSMKSLRASLLRRASFSVDDEAHDIETAIKCIKHALSVPLEPDDPISQKPPMSVEKLAKKIGRSSRSLKFEVCWWLANEFVDSIFQQFQTEKTHLEPPERCFDIVRSLLEAAQDFSMLDATLGCMAHSSDVETLSYCVNTLSLHLPVFFAIGSAKPLFHSFYDRLRTISVEQGLGARPLLASLANLAPRLPGLEPMASQLRNELLLADRSNAVDASSPLSDNMATQLQDDETELGEQIEKLANYTSADKHTMERLFHTIVSKLFVCWAKGDERQRPYSILLSRLRVFDTQYFNTLMKDWVQHIRKLTKRAPIAQMYPLLVSSGCLSLTTLLATALRSQNQGTQTHPNAVGSASTYMQEILQMLMKPLAPDQIVTLDDCYRFRIIQEQARLEYAKEVMLLVRGSLAEYAASRNQQPPRPQPLDDEKVKSHLFELLRDLVLIDPQAASQTLSLKSPDAKLATLIEALTTKLLVPQFGGGQKTFEQVLELANEFTLPFCQVKLSLNLAIHDPSTPEGAERLHAQFEQLSIAMDNAIEADNIMWTGMLSYLSSDITLHLKNRAEARFLDLFPSMKSLPFNETGSRSDVHMAENLLTVVDSVLRGTLMSKLTPFSSGMADRLTDLWEILGSTGEECAALKAAVLAHWLPLLLSYLALQASQFSAAVDPSKLPGSDTRARVLVILAGIVLELDKYPSSHLGPRVFDIALVLADNLPEEARLQCVRAVKDYTADPRLRYLFSFSADPAENFMLAHREKPPAGVQERRMMAMNLGMGLPPERLTPFAFRRWEILNEPTPSVGDNDTSLSLTLFDARKI</sequence>
<comment type="subcellular location">
    <subcellularLocation>
        <location evidence="1">Nucleus</location>
    </subcellularLocation>
</comment>
<feature type="domain" description="Mediator complex subunit Med12" evidence="13">
    <location>
        <begin position="200"/>
        <end position="263"/>
    </location>
</feature>
<evidence type="ECO:0000256" key="2">
    <source>
        <dbReference type="ARBA" id="ARBA00010289"/>
    </source>
</evidence>
<dbReference type="GO" id="GO:0016592">
    <property type="term" value="C:mediator complex"/>
    <property type="evidence" value="ECO:0007669"/>
    <property type="project" value="InterPro"/>
</dbReference>
<evidence type="ECO:0000313" key="14">
    <source>
        <dbReference type="EMBL" id="TGJ82817.1"/>
    </source>
</evidence>
<dbReference type="STRING" id="37992.A0A4Z0YHB7"/>
<dbReference type="PANTHER" id="PTHR46567">
    <property type="entry name" value="MEDIATOR OF RNA POLYMERASE II TRANSCRIPTION SUBUNIT 12"/>
    <property type="match status" value="1"/>
</dbReference>
<feature type="region of interest" description="Disordered" evidence="12">
    <location>
        <begin position="1"/>
        <end position="75"/>
    </location>
</feature>
<keyword evidence="9" id="KW-0539">Nucleus</keyword>